<dbReference type="AlphaFoldDB" id="A0A4Y2G775"/>
<evidence type="ECO:0000313" key="3">
    <source>
        <dbReference type="Proteomes" id="UP000499080"/>
    </source>
</evidence>
<gene>
    <name evidence="2" type="ORF">AVEN_149705_1</name>
</gene>
<dbReference type="Proteomes" id="UP000499080">
    <property type="component" value="Unassembled WGS sequence"/>
</dbReference>
<evidence type="ECO:0000256" key="1">
    <source>
        <dbReference type="SAM" id="MobiDB-lite"/>
    </source>
</evidence>
<accession>A0A4Y2G775</accession>
<evidence type="ECO:0000313" key="2">
    <source>
        <dbReference type="EMBL" id="GBM49433.1"/>
    </source>
</evidence>
<feature type="compositionally biased region" description="Polar residues" evidence="1">
    <location>
        <begin position="38"/>
        <end position="47"/>
    </location>
</feature>
<dbReference type="EMBL" id="BGPR01001255">
    <property type="protein sequence ID" value="GBM49433.1"/>
    <property type="molecule type" value="Genomic_DNA"/>
</dbReference>
<comment type="caution">
    <text evidence="2">The sequence shown here is derived from an EMBL/GenBank/DDBJ whole genome shotgun (WGS) entry which is preliminary data.</text>
</comment>
<proteinExistence type="predicted"/>
<organism evidence="2 3">
    <name type="scientific">Araneus ventricosus</name>
    <name type="common">Orbweaver spider</name>
    <name type="synonym">Epeira ventricosa</name>
    <dbReference type="NCBI Taxonomy" id="182803"/>
    <lineage>
        <taxon>Eukaryota</taxon>
        <taxon>Metazoa</taxon>
        <taxon>Ecdysozoa</taxon>
        <taxon>Arthropoda</taxon>
        <taxon>Chelicerata</taxon>
        <taxon>Arachnida</taxon>
        <taxon>Araneae</taxon>
        <taxon>Araneomorphae</taxon>
        <taxon>Entelegynae</taxon>
        <taxon>Araneoidea</taxon>
        <taxon>Araneidae</taxon>
        <taxon>Araneus</taxon>
    </lineage>
</organism>
<feature type="region of interest" description="Disordered" evidence="1">
    <location>
        <begin position="29"/>
        <end position="68"/>
    </location>
</feature>
<keyword evidence="3" id="KW-1185">Reference proteome</keyword>
<reference evidence="2 3" key="1">
    <citation type="journal article" date="2019" name="Sci. Rep.">
        <title>Orb-weaving spider Araneus ventricosus genome elucidates the spidroin gene catalogue.</title>
        <authorList>
            <person name="Kono N."/>
            <person name="Nakamura H."/>
            <person name="Ohtoshi R."/>
            <person name="Moran D.A.P."/>
            <person name="Shinohara A."/>
            <person name="Yoshida Y."/>
            <person name="Fujiwara M."/>
            <person name="Mori M."/>
            <person name="Tomita M."/>
            <person name="Arakawa K."/>
        </authorList>
    </citation>
    <scope>NUCLEOTIDE SEQUENCE [LARGE SCALE GENOMIC DNA]</scope>
</reference>
<name>A0A4Y2G775_ARAVE</name>
<sequence>MVGKKDLNNNISRTKIRQLIHFITENETILSPKDGDNDQPQIHSTRSYHLFSAPTDKSPPPMTTTQSENHPSFLNLPQHLTKSSVENIISVINDAFLKAFTHLLTHEQSSVAGHNPRATTVAQRPIYRGAIAGLKAKYDLPNDYGGHDHNNATKQIDSECAVRLV</sequence>
<protein>
    <submittedName>
        <fullName evidence="2">Uncharacterized protein</fullName>
    </submittedName>
</protein>